<sequence length="476" mass="50827">MDDVFTDNSPVIVDCDLLEAAKENVQPLGTGRRVTALSAILATPHAQRESKLAATRNRLRINVEMAMEDDEDDPLEAYCRLVYWTVENYPQGHSAESGLLELLEEATRVLKDHRDGHWRQELKYLKLWLLYASYVEKPTIIYRFLIANEIGTSHALLYEEYAAVLERDGRRKEADDAYVLGIARRATPLDHLQSRHSDFQKRMMCSTASPAPAAAPSTGRADRPVLAPSRTSGSGTTPTSSSSRSSSSRPLSSAIPSSSSNAPLQIFVDPTGTASESAEGGENSWTDLGTRKSRIKENVPEVKKLAGTTLKQAGRSKRVVSGSGAAGASRSVSGSKIVPFRDPGPEDMLPPTSPEISSGSSSSKGTIAATTTKKKAPSSLKFSPFVDTKETTTPAVPATPKFTPFRDEASTGSSPTSSSSSGSNATTGGGAVTPIPPESVMKVKKAGLSAPTSEAEALRKDPLKNYGSDVRVEVDG</sequence>
<accession>A0ACD3AQ39</accession>
<evidence type="ECO:0000313" key="1">
    <source>
        <dbReference type="EMBL" id="TFK67752.1"/>
    </source>
</evidence>
<dbReference type="EMBL" id="ML208368">
    <property type="protein sequence ID" value="TFK67752.1"/>
    <property type="molecule type" value="Genomic_DNA"/>
</dbReference>
<keyword evidence="2" id="KW-1185">Reference proteome</keyword>
<protein>
    <submittedName>
        <fullName evidence="1">Uncharacterized protein</fullName>
    </submittedName>
</protein>
<name>A0ACD3AQ39_9AGAR</name>
<evidence type="ECO:0000313" key="2">
    <source>
        <dbReference type="Proteomes" id="UP000308600"/>
    </source>
</evidence>
<gene>
    <name evidence="1" type="ORF">BDN72DRAFT_770304</name>
</gene>
<proteinExistence type="predicted"/>
<organism evidence="1 2">
    <name type="scientific">Pluteus cervinus</name>
    <dbReference type="NCBI Taxonomy" id="181527"/>
    <lineage>
        <taxon>Eukaryota</taxon>
        <taxon>Fungi</taxon>
        <taxon>Dikarya</taxon>
        <taxon>Basidiomycota</taxon>
        <taxon>Agaricomycotina</taxon>
        <taxon>Agaricomycetes</taxon>
        <taxon>Agaricomycetidae</taxon>
        <taxon>Agaricales</taxon>
        <taxon>Pluteineae</taxon>
        <taxon>Pluteaceae</taxon>
        <taxon>Pluteus</taxon>
    </lineage>
</organism>
<dbReference type="Proteomes" id="UP000308600">
    <property type="component" value="Unassembled WGS sequence"/>
</dbReference>
<reference evidence="1 2" key="1">
    <citation type="journal article" date="2019" name="Nat. Ecol. Evol.">
        <title>Megaphylogeny resolves global patterns of mushroom evolution.</title>
        <authorList>
            <person name="Varga T."/>
            <person name="Krizsan K."/>
            <person name="Foldi C."/>
            <person name="Dima B."/>
            <person name="Sanchez-Garcia M."/>
            <person name="Sanchez-Ramirez S."/>
            <person name="Szollosi G.J."/>
            <person name="Szarkandi J.G."/>
            <person name="Papp V."/>
            <person name="Albert L."/>
            <person name="Andreopoulos W."/>
            <person name="Angelini C."/>
            <person name="Antonin V."/>
            <person name="Barry K.W."/>
            <person name="Bougher N.L."/>
            <person name="Buchanan P."/>
            <person name="Buyck B."/>
            <person name="Bense V."/>
            <person name="Catcheside P."/>
            <person name="Chovatia M."/>
            <person name="Cooper J."/>
            <person name="Damon W."/>
            <person name="Desjardin D."/>
            <person name="Finy P."/>
            <person name="Geml J."/>
            <person name="Haridas S."/>
            <person name="Hughes K."/>
            <person name="Justo A."/>
            <person name="Karasinski D."/>
            <person name="Kautmanova I."/>
            <person name="Kiss B."/>
            <person name="Kocsube S."/>
            <person name="Kotiranta H."/>
            <person name="LaButti K.M."/>
            <person name="Lechner B.E."/>
            <person name="Liimatainen K."/>
            <person name="Lipzen A."/>
            <person name="Lukacs Z."/>
            <person name="Mihaltcheva S."/>
            <person name="Morgado L.N."/>
            <person name="Niskanen T."/>
            <person name="Noordeloos M.E."/>
            <person name="Ohm R.A."/>
            <person name="Ortiz-Santana B."/>
            <person name="Ovrebo C."/>
            <person name="Racz N."/>
            <person name="Riley R."/>
            <person name="Savchenko A."/>
            <person name="Shiryaev A."/>
            <person name="Soop K."/>
            <person name="Spirin V."/>
            <person name="Szebenyi C."/>
            <person name="Tomsovsky M."/>
            <person name="Tulloss R.E."/>
            <person name="Uehling J."/>
            <person name="Grigoriev I.V."/>
            <person name="Vagvolgyi C."/>
            <person name="Papp T."/>
            <person name="Martin F.M."/>
            <person name="Miettinen O."/>
            <person name="Hibbett D.S."/>
            <person name="Nagy L.G."/>
        </authorList>
    </citation>
    <scope>NUCLEOTIDE SEQUENCE [LARGE SCALE GENOMIC DNA]</scope>
    <source>
        <strain evidence="1 2">NL-1719</strain>
    </source>
</reference>